<keyword evidence="1" id="KW-0732">Signal</keyword>
<dbReference type="KEGG" id="paqt:E8L99_22810"/>
<dbReference type="Pfam" id="PF03480">
    <property type="entry name" value="DctP"/>
    <property type="match status" value="1"/>
</dbReference>
<evidence type="ECO:0000256" key="1">
    <source>
        <dbReference type="ARBA" id="ARBA00022729"/>
    </source>
</evidence>
<proteinExistence type="predicted"/>
<reference evidence="2 3" key="1">
    <citation type="submission" date="2019-04" db="EMBL/GenBank/DDBJ databases">
        <title>Phreatobacter aquaticus sp. nov.</title>
        <authorList>
            <person name="Choi A."/>
            <person name="Baek K."/>
        </authorList>
    </citation>
    <scope>NUCLEOTIDE SEQUENCE [LARGE SCALE GENOMIC DNA]</scope>
    <source>
        <strain evidence="2 3">NMCR1094</strain>
    </source>
</reference>
<keyword evidence="3" id="KW-1185">Reference proteome</keyword>
<dbReference type="Proteomes" id="UP000298588">
    <property type="component" value="Chromosome"/>
</dbReference>
<name>A0A4D7QSH8_9HYPH</name>
<dbReference type="AlphaFoldDB" id="A0A4D7QSH8"/>
<gene>
    <name evidence="2" type="ORF">E8L99_22810</name>
</gene>
<accession>A0A4D7QSH8</accession>
<dbReference type="OrthoDB" id="9799287at2"/>
<sequence>MPAAWSFTAMVTLVISQAHSEAARFCGNALRARALLSLREATYRGPCVAGRWLMSTLVSRFVGLLSLALFAAPSQAQTPPPPAGAPVAIQMVTQLSPSIPQYTRVDIPMLREQIGARSGGRITTTLASWPERNLTGPDLIRVLRAGQIDLAGMALPTVAGDVPLLDIIDMSGQNTSHEQGRKIAEAMLPILNQELERFGVKIVAFYPFPAQVLFCRDPVTSLADLKGRRVRTPGGSQNDFIQSVGGQPVAIGFPEVYSALERGVVDCAVTGTATGNGARWYEVTRHLYTLPIQWGIAAYAVNLAWWNRLDAPVRDFLQGYMKEVEEAQWKLGLELTEDGIQCNSGNAAGCKIGHVVTNRPMVVTRATPADVALLREALTKVVLPAFVKRCGARCGEIYNRVVSPISGVSYVAQ</sequence>
<dbReference type="InterPro" id="IPR038404">
    <property type="entry name" value="TRAP_DctP_sf"/>
</dbReference>
<dbReference type="GO" id="GO:0055085">
    <property type="term" value="P:transmembrane transport"/>
    <property type="evidence" value="ECO:0007669"/>
    <property type="project" value="InterPro"/>
</dbReference>
<dbReference type="CDD" id="cd13602">
    <property type="entry name" value="PBP2_TRAP_BpDctp6_7"/>
    <property type="match status" value="1"/>
</dbReference>
<dbReference type="PANTHER" id="PTHR33376">
    <property type="match status" value="1"/>
</dbReference>
<dbReference type="PANTHER" id="PTHR33376:SF4">
    <property type="entry name" value="SIALIC ACID-BINDING PERIPLASMIC PROTEIN SIAP"/>
    <property type="match status" value="1"/>
</dbReference>
<dbReference type="InterPro" id="IPR018389">
    <property type="entry name" value="DctP_fam"/>
</dbReference>
<dbReference type="NCBIfam" id="NF037995">
    <property type="entry name" value="TRAP_S1"/>
    <property type="match status" value="1"/>
</dbReference>
<evidence type="ECO:0000313" key="2">
    <source>
        <dbReference type="EMBL" id="QCK88389.1"/>
    </source>
</evidence>
<evidence type="ECO:0000313" key="3">
    <source>
        <dbReference type="Proteomes" id="UP000298588"/>
    </source>
</evidence>
<dbReference type="EMBL" id="CP039865">
    <property type="protein sequence ID" value="QCK88389.1"/>
    <property type="molecule type" value="Genomic_DNA"/>
</dbReference>
<protein>
    <submittedName>
        <fullName evidence="2">TRAP transporter substrate-binding protein</fullName>
    </submittedName>
</protein>
<dbReference type="Gene3D" id="3.40.190.170">
    <property type="entry name" value="Bacterial extracellular solute-binding protein, family 7"/>
    <property type="match status" value="1"/>
</dbReference>
<dbReference type="SUPFAM" id="SSF53850">
    <property type="entry name" value="Periplasmic binding protein-like II"/>
    <property type="match status" value="1"/>
</dbReference>
<organism evidence="2 3">
    <name type="scientific">Phreatobacter aquaticus</name>
    <dbReference type="NCBI Taxonomy" id="2570229"/>
    <lineage>
        <taxon>Bacteria</taxon>
        <taxon>Pseudomonadati</taxon>
        <taxon>Pseudomonadota</taxon>
        <taxon>Alphaproteobacteria</taxon>
        <taxon>Hyphomicrobiales</taxon>
        <taxon>Phreatobacteraceae</taxon>
        <taxon>Phreatobacter</taxon>
    </lineage>
</organism>